<dbReference type="EC" id="1.5.5.1" evidence="15"/>
<evidence type="ECO:0000256" key="4">
    <source>
        <dbReference type="ARBA" id="ARBA00022448"/>
    </source>
</evidence>
<comment type="cofactor">
    <cofactor evidence="15">
        <name>[4Fe-4S] cluster</name>
        <dbReference type="ChEBI" id="CHEBI:49883"/>
    </cofactor>
    <text evidence="15">Binds 1 [4Fe-4S] cluster.</text>
</comment>
<evidence type="ECO:0000256" key="1">
    <source>
        <dbReference type="ARBA" id="ARBA00001974"/>
    </source>
</evidence>
<dbReference type="InterPro" id="IPR007859">
    <property type="entry name" value="ETF-QO/FixX_C"/>
</dbReference>
<dbReference type="GO" id="GO:0004174">
    <property type="term" value="F:electron-transferring-flavoprotein dehydrogenase activity"/>
    <property type="evidence" value="ECO:0007669"/>
    <property type="project" value="UniProtKB-UniRule"/>
</dbReference>
<evidence type="ECO:0000256" key="15">
    <source>
        <dbReference type="RuleBase" id="RU366068"/>
    </source>
</evidence>
<dbReference type="SUPFAM" id="SSF54373">
    <property type="entry name" value="FAD-linked reductases, C-terminal domain"/>
    <property type="match status" value="1"/>
</dbReference>
<proteinExistence type="predicted"/>
<evidence type="ECO:0000313" key="17">
    <source>
        <dbReference type="EMBL" id="TDK37205.1"/>
    </source>
</evidence>
<dbReference type="AlphaFoldDB" id="A0A4V3APJ8"/>
<dbReference type="Pfam" id="PF05187">
    <property type="entry name" value="Fer4_ETF_QO"/>
    <property type="match status" value="1"/>
</dbReference>
<dbReference type="EMBL" id="SMTL01000002">
    <property type="protein sequence ID" value="TDK37205.1"/>
    <property type="molecule type" value="Genomic_DNA"/>
</dbReference>
<evidence type="ECO:0000256" key="13">
    <source>
        <dbReference type="ARBA" id="ARBA00023075"/>
    </source>
</evidence>
<keyword evidence="7 15" id="KW-0274">FAD</keyword>
<dbReference type="InterPro" id="IPR036188">
    <property type="entry name" value="FAD/NAD-bd_sf"/>
</dbReference>
<keyword evidence="12 15" id="KW-0411">Iron-sulfur</keyword>
<keyword evidence="8" id="KW-0809">Transit peptide</keyword>
<comment type="subcellular location">
    <subcellularLocation>
        <location evidence="3">Membrane</location>
    </subcellularLocation>
</comment>
<dbReference type="PANTHER" id="PTHR10617">
    <property type="entry name" value="ELECTRON TRANSFER FLAVOPROTEIN-UBIQUINONE OXIDOREDUCTASE"/>
    <property type="match status" value="1"/>
</dbReference>
<keyword evidence="6 15" id="KW-0479">Metal-binding</keyword>
<name>A0A4V3APJ8_9HYPH</name>
<dbReference type="Gene3D" id="3.30.70.20">
    <property type="match status" value="1"/>
</dbReference>
<keyword evidence="13 15" id="KW-0830">Ubiquinone</keyword>
<keyword evidence="11 15" id="KW-0408">Iron</keyword>
<dbReference type="Pfam" id="PF01946">
    <property type="entry name" value="Thi4"/>
    <property type="match status" value="1"/>
</dbReference>
<dbReference type="PRINTS" id="PR00411">
    <property type="entry name" value="PNDRDTASEI"/>
</dbReference>
<keyword evidence="4 15" id="KW-0813">Transport</keyword>
<dbReference type="Gene3D" id="3.50.50.60">
    <property type="entry name" value="FAD/NAD(P)-binding domain"/>
    <property type="match status" value="1"/>
</dbReference>
<evidence type="ECO:0000313" key="18">
    <source>
        <dbReference type="Proteomes" id="UP000295238"/>
    </source>
</evidence>
<keyword evidence="10 15" id="KW-0560">Oxidoreductase</keyword>
<comment type="function">
    <text evidence="2 15">Accepts electrons from ETF and reduces ubiquinone.</text>
</comment>
<dbReference type="GO" id="GO:0051539">
    <property type="term" value="F:4 iron, 4 sulfur cluster binding"/>
    <property type="evidence" value="ECO:0007669"/>
    <property type="project" value="UniProtKB-UniRule"/>
</dbReference>
<protein>
    <recommendedName>
        <fullName evidence="15">Electron transfer flavoprotein-ubiquinone oxidoreductase</fullName>
        <shortName evidence="15">ETF-QO</shortName>
        <ecNumber evidence="15">1.5.5.1</ecNumber>
    </recommendedName>
</protein>
<evidence type="ECO:0000256" key="3">
    <source>
        <dbReference type="ARBA" id="ARBA00004370"/>
    </source>
</evidence>
<dbReference type="InterPro" id="IPR040156">
    <property type="entry name" value="ETF-QO"/>
</dbReference>
<dbReference type="GO" id="GO:0016020">
    <property type="term" value="C:membrane"/>
    <property type="evidence" value="ECO:0007669"/>
    <property type="project" value="UniProtKB-SubCell"/>
</dbReference>
<dbReference type="Proteomes" id="UP000295238">
    <property type="component" value="Unassembled WGS sequence"/>
</dbReference>
<comment type="catalytic activity">
    <reaction evidence="15">
        <text>a ubiquinone + reduced [electron-transfer flavoprotein] = a ubiquinol + oxidized [electron-transfer flavoprotein] + H(+)</text>
        <dbReference type="Rhea" id="RHEA:24052"/>
        <dbReference type="Rhea" id="RHEA-COMP:9565"/>
        <dbReference type="Rhea" id="RHEA-COMP:9566"/>
        <dbReference type="Rhea" id="RHEA-COMP:10685"/>
        <dbReference type="Rhea" id="RHEA-COMP:10686"/>
        <dbReference type="ChEBI" id="CHEBI:15378"/>
        <dbReference type="ChEBI" id="CHEBI:16389"/>
        <dbReference type="ChEBI" id="CHEBI:17976"/>
        <dbReference type="ChEBI" id="CHEBI:57692"/>
        <dbReference type="ChEBI" id="CHEBI:58307"/>
        <dbReference type="EC" id="1.5.5.1"/>
    </reaction>
</comment>
<dbReference type="GO" id="GO:0046872">
    <property type="term" value="F:metal ion binding"/>
    <property type="evidence" value="ECO:0007669"/>
    <property type="project" value="UniProtKB-KW"/>
</dbReference>
<dbReference type="FunFam" id="3.30.70.20:FF:000015">
    <property type="entry name" value="Electron transfer flavoprotein-ubiquinone oxidoreductase"/>
    <property type="match status" value="1"/>
</dbReference>
<evidence type="ECO:0000256" key="7">
    <source>
        <dbReference type="ARBA" id="ARBA00022827"/>
    </source>
</evidence>
<dbReference type="SUPFAM" id="SSF54862">
    <property type="entry name" value="4Fe-4S ferredoxins"/>
    <property type="match status" value="1"/>
</dbReference>
<dbReference type="InterPro" id="IPR049398">
    <property type="entry name" value="ETF-QO/FixC_UQ-bd"/>
</dbReference>
<keyword evidence="18" id="KW-1185">Reference proteome</keyword>
<keyword evidence="5 15" id="KW-0285">Flavoprotein</keyword>
<comment type="cofactor">
    <cofactor evidence="1 15">
        <name>FAD</name>
        <dbReference type="ChEBI" id="CHEBI:57692"/>
    </cofactor>
</comment>
<evidence type="ECO:0000256" key="5">
    <source>
        <dbReference type="ARBA" id="ARBA00022630"/>
    </source>
</evidence>
<evidence type="ECO:0000259" key="16">
    <source>
        <dbReference type="PROSITE" id="PS51379"/>
    </source>
</evidence>
<feature type="domain" description="4Fe-4S ferredoxin-type" evidence="16">
    <location>
        <begin position="518"/>
        <end position="547"/>
    </location>
</feature>
<dbReference type="PANTHER" id="PTHR10617:SF107">
    <property type="entry name" value="ELECTRON TRANSFER FLAVOPROTEIN-UBIQUINONE OXIDOREDUCTASE, MITOCHONDRIAL"/>
    <property type="match status" value="1"/>
</dbReference>
<dbReference type="Pfam" id="PF21162">
    <property type="entry name" value="ETFQO_UQ-bd"/>
    <property type="match status" value="1"/>
</dbReference>
<accession>A0A4V3APJ8</accession>
<reference evidence="17 18" key="1">
    <citation type="submission" date="2019-03" db="EMBL/GenBank/DDBJ databases">
        <title>Rhizobium sp. nov., an bacterium isolated from biocrust in Mu Us Desert.</title>
        <authorList>
            <person name="Lixiong L."/>
        </authorList>
    </citation>
    <scope>NUCLEOTIDE SEQUENCE [LARGE SCALE GENOMIC DNA]</scope>
    <source>
        <strain evidence="17 18">SPY-1</strain>
    </source>
</reference>
<evidence type="ECO:0000256" key="10">
    <source>
        <dbReference type="ARBA" id="ARBA00023002"/>
    </source>
</evidence>
<organism evidence="17 18">
    <name type="scientific">Rhizobium deserti</name>
    <dbReference type="NCBI Taxonomy" id="2547961"/>
    <lineage>
        <taxon>Bacteria</taxon>
        <taxon>Pseudomonadati</taxon>
        <taxon>Pseudomonadota</taxon>
        <taxon>Alphaproteobacteria</taxon>
        <taxon>Hyphomicrobiales</taxon>
        <taxon>Rhizobiaceae</taxon>
        <taxon>Rhizobium/Agrobacterium group</taxon>
        <taxon>Rhizobium</taxon>
    </lineage>
</organism>
<evidence type="ECO:0000256" key="8">
    <source>
        <dbReference type="ARBA" id="ARBA00022946"/>
    </source>
</evidence>
<evidence type="ECO:0000256" key="12">
    <source>
        <dbReference type="ARBA" id="ARBA00023014"/>
    </source>
</evidence>
<gene>
    <name evidence="17" type="ORF">E2F50_09965</name>
</gene>
<dbReference type="PRINTS" id="PR00368">
    <property type="entry name" value="FADPNR"/>
</dbReference>
<evidence type="ECO:0000256" key="6">
    <source>
        <dbReference type="ARBA" id="ARBA00022723"/>
    </source>
</evidence>
<keyword evidence="14" id="KW-0472">Membrane</keyword>
<dbReference type="RefSeq" id="WP_133315972.1">
    <property type="nucleotide sequence ID" value="NZ_SMTL01000002.1"/>
</dbReference>
<evidence type="ECO:0000256" key="2">
    <source>
        <dbReference type="ARBA" id="ARBA00002819"/>
    </source>
</evidence>
<dbReference type="InterPro" id="IPR017896">
    <property type="entry name" value="4Fe4S_Fe-S-bd"/>
</dbReference>
<comment type="caution">
    <text evidence="17">The sequence shown here is derived from an EMBL/GenBank/DDBJ whole genome shotgun (WGS) entry which is preliminary data.</text>
</comment>
<evidence type="ECO:0000256" key="14">
    <source>
        <dbReference type="ARBA" id="ARBA00023136"/>
    </source>
</evidence>
<keyword evidence="9 15" id="KW-0249">Electron transport</keyword>
<dbReference type="Gene3D" id="3.30.9.90">
    <property type="match status" value="1"/>
</dbReference>
<dbReference type="SUPFAM" id="SSF51905">
    <property type="entry name" value="FAD/NAD(P)-binding domain"/>
    <property type="match status" value="1"/>
</dbReference>
<sequence>MSEQELPAHQLPEREAMEFDVVIVGAGPAGLSAAIRLKQVNPDLTVVVLEKGAEVGAHILSGAVVDPSGMDKLLPGWREEEGHPFKQPVTADHFMFLGPAGSVRLPNVLMPPLMNNHGNYIVSLGNVCRWLAEKAEALGVEIYPGFAATEVLYNEAGAVIGVATGDMGVERNGQPGPAFTRGMELHGKYVLIGEGVRGSLAKQLIARFDLQKDREPQKYGIGLKELWQVKPENHRPGLVQHSFGWPLSLSTGGGSFLYHLEDNLVAVGFVVHLNYKNPYLYPFEEFQRFKTHDAIRGTFEGGKRLSYGARAIAEGGYQSVPKLSFPGGALIGCSAGLVNVPRIKGSHNAVHSGMLAADNIAAAIAAGRANDEVIEIEDQWRSSAIGTDLKRVRNVKPLWSKLGTGIGVALGGLDMWTNQLLGFSFFGTLKHGKTDAQSLEPAAKHRKIDYPRPDGVLTFDRLSSVFLSNTNHEENQPVHLQVRDMDLQKRSELEVYGGPSTRYCPAGVYEWVEKDGEEVYVINAQNCVHCKTCDIKDPNQNINWVPPQGGEGPVYPNM</sequence>
<evidence type="ECO:0000256" key="9">
    <source>
        <dbReference type="ARBA" id="ARBA00022982"/>
    </source>
</evidence>
<dbReference type="PROSITE" id="PS51379">
    <property type="entry name" value="4FE4S_FER_2"/>
    <property type="match status" value="1"/>
</dbReference>
<evidence type="ECO:0000256" key="11">
    <source>
        <dbReference type="ARBA" id="ARBA00023004"/>
    </source>
</evidence>
<dbReference type="OrthoDB" id="9766632at2"/>